<protein>
    <submittedName>
        <fullName evidence="6">Carbohydrate kinase</fullName>
    </submittedName>
</protein>
<dbReference type="Proteomes" id="UP000596977">
    <property type="component" value="Unassembled WGS sequence"/>
</dbReference>
<gene>
    <name evidence="6" type="ORF">GCM10011499_20890</name>
</gene>
<accession>A0A916RBQ9</accession>
<dbReference type="Pfam" id="PF21546">
    <property type="entry name" value="FGGY_C_2"/>
    <property type="match status" value="1"/>
</dbReference>
<dbReference type="AlphaFoldDB" id="A0A916RBQ9"/>
<dbReference type="InterPro" id="IPR043129">
    <property type="entry name" value="ATPase_NBD"/>
</dbReference>
<dbReference type="EMBL" id="BMKB01000003">
    <property type="protein sequence ID" value="GGA50722.1"/>
    <property type="molecule type" value="Genomic_DNA"/>
</dbReference>
<evidence type="ECO:0000259" key="4">
    <source>
        <dbReference type="Pfam" id="PF00370"/>
    </source>
</evidence>
<comment type="similarity">
    <text evidence="1">Belongs to the FGGY kinase family.</text>
</comment>
<comment type="caution">
    <text evidence="6">The sequence shown here is derived from an EMBL/GenBank/DDBJ whole genome shotgun (WGS) entry which is preliminary data.</text>
</comment>
<keyword evidence="2" id="KW-0808">Transferase</keyword>
<keyword evidence="3 6" id="KW-0418">Kinase</keyword>
<dbReference type="PANTHER" id="PTHR43095:SF5">
    <property type="entry name" value="XYLULOSE KINASE"/>
    <property type="match status" value="1"/>
</dbReference>
<evidence type="ECO:0000313" key="7">
    <source>
        <dbReference type="Proteomes" id="UP000596977"/>
    </source>
</evidence>
<reference evidence="6 7" key="1">
    <citation type="journal article" date="2014" name="Int. J. Syst. Evol. Microbiol.">
        <title>Complete genome sequence of Corynebacterium casei LMG S-19264T (=DSM 44701T), isolated from a smear-ripened cheese.</title>
        <authorList>
            <consortium name="US DOE Joint Genome Institute (JGI-PGF)"/>
            <person name="Walter F."/>
            <person name="Albersmeier A."/>
            <person name="Kalinowski J."/>
            <person name="Ruckert C."/>
        </authorList>
    </citation>
    <scope>NUCLEOTIDE SEQUENCE [LARGE SCALE GENOMIC DNA]</scope>
    <source>
        <strain evidence="6 7">CGMCC 1.15896</strain>
    </source>
</reference>
<feature type="domain" description="Carbohydrate kinase FGGY C-terminal" evidence="5">
    <location>
        <begin position="248"/>
        <end position="422"/>
    </location>
</feature>
<name>A0A916RBQ9_9HYPH</name>
<dbReference type="InterPro" id="IPR049382">
    <property type="entry name" value="FGGY_C_2"/>
</dbReference>
<dbReference type="GO" id="GO:0016301">
    <property type="term" value="F:kinase activity"/>
    <property type="evidence" value="ECO:0007669"/>
    <property type="project" value="UniProtKB-KW"/>
</dbReference>
<evidence type="ECO:0000256" key="3">
    <source>
        <dbReference type="ARBA" id="ARBA00022777"/>
    </source>
</evidence>
<evidence type="ECO:0000259" key="5">
    <source>
        <dbReference type="Pfam" id="PF21546"/>
    </source>
</evidence>
<dbReference type="PANTHER" id="PTHR43095">
    <property type="entry name" value="SUGAR KINASE"/>
    <property type="match status" value="1"/>
</dbReference>
<dbReference type="GO" id="GO:0005975">
    <property type="term" value="P:carbohydrate metabolic process"/>
    <property type="evidence" value="ECO:0007669"/>
    <property type="project" value="InterPro"/>
</dbReference>
<dbReference type="InterPro" id="IPR018484">
    <property type="entry name" value="FGGY_N"/>
</dbReference>
<feature type="domain" description="Carbohydrate kinase FGGY N-terminal" evidence="4">
    <location>
        <begin position="140"/>
        <end position="240"/>
    </location>
</feature>
<dbReference type="Gene3D" id="3.30.420.40">
    <property type="match status" value="2"/>
</dbReference>
<proteinExistence type="inferred from homology"/>
<keyword evidence="7" id="KW-1185">Reference proteome</keyword>
<dbReference type="CDD" id="cd07772">
    <property type="entry name" value="ASKHA_NBD_FGGY_NaCK-like"/>
    <property type="match status" value="1"/>
</dbReference>
<dbReference type="InterPro" id="IPR050406">
    <property type="entry name" value="FGGY_Carb_Kinase"/>
</dbReference>
<organism evidence="6 7">
    <name type="scientific">Pelagibacterium lentulum</name>
    <dbReference type="NCBI Taxonomy" id="2029865"/>
    <lineage>
        <taxon>Bacteria</taxon>
        <taxon>Pseudomonadati</taxon>
        <taxon>Pseudomonadota</taxon>
        <taxon>Alphaproteobacteria</taxon>
        <taxon>Hyphomicrobiales</taxon>
        <taxon>Devosiaceae</taxon>
        <taxon>Pelagibacterium</taxon>
    </lineage>
</organism>
<dbReference type="OrthoDB" id="9786272at2"/>
<sequence length="454" mass="48663">MTTYVGVIDIGKTNAKCAIVDMDRLEEVAVLTTPNRVLDGAPYRHFDIEGIWAFLTSAIAKLNVEYRLSALSITTHGACAALVAEDGALALPVLDYESDAPDRFAADYDAARPDFAASYSPRLPGGLNLGAQLYYQAQAFPKAFAKTKWILTYPQYWAWRLTDVAASELTSIGCHTDLWDFGANDFSALVKDNGWTAQFPPIRKASDVLGPVRENLIGALGLDAGIPVYCGIHDSNASLVPHILGREGSFSVVSTGTWVISCTPNGALKGLDPERDSLANIDAFGRPVPSARFMGGREFSSLITQKNPSADSASMARVLDEAIMLLPSVQQGSGPFPNRKARWSQPADSLPQAELYCTVSFYLAMMSSVALSMTGGCDDIVVEGPFASNLPYCRMLASATGRPVIGTKAATGTSIGAALLTRIEQPLETIEGASQRHLPEPGMALYAKRWLEAA</sequence>
<evidence type="ECO:0000256" key="1">
    <source>
        <dbReference type="ARBA" id="ARBA00009156"/>
    </source>
</evidence>
<evidence type="ECO:0000256" key="2">
    <source>
        <dbReference type="ARBA" id="ARBA00022679"/>
    </source>
</evidence>
<dbReference type="SUPFAM" id="SSF53067">
    <property type="entry name" value="Actin-like ATPase domain"/>
    <property type="match status" value="1"/>
</dbReference>
<dbReference type="Pfam" id="PF00370">
    <property type="entry name" value="FGGY_N"/>
    <property type="match status" value="1"/>
</dbReference>
<evidence type="ECO:0000313" key="6">
    <source>
        <dbReference type="EMBL" id="GGA50722.1"/>
    </source>
</evidence>